<feature type="domain" description="Protein kinase" evidence="14">
    <location>
        <begin position="1385"/>
        <end position="1779"/>
    </location>
</feature>
<feature type="transmembrane region" description="Helical" evidence="12">
    <location>
        <begin position="357"/>
        <end position="379"/>
    </location>
</feature>
<dbReference type="PROSITE" id="PS00108">
    <property type="entry name" value="PROTEIN_KINASE_ST"/>
    <property type="match status" value="1"/>
</dbReference>
<dbReference type="PANTHER" id="PTHR43671:SF98">
    <property type="entry name" value="SERINE_THREONINE-PROTEIN KINASE NEK11"/>
    <property type="match status" value="1"/>
</dbReference>
<feature type="signal peptide" evidence="13">
    <location>
        <begin position="1"/>
        <end position="16"/>
    </location>
</feature>
<evidence type="ECO:0000256" key="10">
    <source>
        <dbReference type="PROSITE-ProRule" id="PRU10141"/>
    </source>
</evidence>
<comment type="similarity">
    <text evidence="1">Belongs to the protein kinase superfamily. NEK Ser/Thr protein kinase family. NIMA subfamily.</text>
</comment>
<evidence type="ECO:0000259" key="14">
    <source>
        <dbReference type="PROSITE" id="PS50011"/>
    </source>
</evidence>
<evidence type="ECO:0000256" key="3">
    <source>
        <dbReference type="ARBA" id="ARBA00022527"/>
    </source>
</evidence>
<evidence type="ECO:0000256" key="4">
    <source>
        <dbReference type="ARBA" id="ARBA00022679"/>
    </source>
</evidence>
<dbReference type="InterPro" id="IPR017441">
    <property type="entry name" value="Protein_kinase_ATP_BS"/>
</dbReference>
<dbReference type="GO" id="GO:0004674">
    <property type="term" value="F:protein serine/threonine kinase activity"/>
    <property type="evidence" value="ECO:0007669"/>
    <property type="project" value="UniProtKB-KW"/>
</dbReference>
<dbReference type="Pfam" id="PF07714">
    <property type="entry name" value="PK_Tyr_Ser-Thr"/>
    <property type="match status" value="1"/>
</dbReference>
<keyword evidence="7 10" id="KW-0067">ATP-binding</keyword>
<dbReference type="EMBL" id="AYLP01000006">
    <property type="protein sequence ID" value="ESS70179.1"/>
    <property type="molecule type" value="Genomic_DNA"/>
</dbReference>
<keyword evidence="3" id="KW-0723">Serine/threonine-protein kinase</keyword>
<dbReference type="InterPro" id="IPR001245">
    <property type="entry name" value="Ser-Thr/Tyr_kinase_cat_dom"/>
</dbReference>
<dbReference type="Gene3D" id="1.10.510.10">
    <property type="entry name" value="Transferase(Phosphotransferase) domain 1"/>
    <property type="match status" value="2"/>
</dbReference>
<evidence type="ECO:0000256" key="12">
    <source>
        <dbReference type="SAM" id="Phobius"/>
    </source>
</evidence>
<evidence type="ECO:0000256" key="11">
    <source>
        <dbReference type="SAM" id="MobiDB-lite"/>
    </source>
</evidence>
<feature type="region of interest" description="Disordered" evidence="11">
    <location>
        <begin position="661"/>
        <end position="705"/>
    </location>
</feature>
<feature type="region of interest" description="Disordered" evidence="11">
    <location>
        <begin position="848"/>
        <end position="877"/>
    </location>
</feature>
<feature type="transmembrane region" description="Helical" evidence="12">
    <location>
        <begin position="309"/>
        <end position="328"/>
    </location>
</feature>
<keyword evidence="12" id="KW-0472">Membrane</keyword>
<dbReference type="SUPFAM" id="SSF56112">
    <property type="entry name" value="Protein kinase-like (PK-like)"/>
    <property type="match status" value="1"/>
</dbReference>
<accession>V5BQR7</accession>
<feature type="region of interest" description="Disordered" evidence="11">
    <location>
        <begin position="1162"/>
        <end position="1200"/>
    </location>
</feature>
<keyword evidence="12" id="KW-0812">Transmembrane</keyword>
<dbReference type="InterPro" id="IPR008271">
    <property type="entry name" value="Ser/Thr_kinase_AS"/>
</dbReference>
<dbReference type="VEuPathDB" id="TriTrypDB:TCDM_00953"/>
<feature type="binding site" evidence="10">
    <location>
        <position position="1414"/>
    </location>
    <ligand>
        <name>ATP</name>
        <dbReference type="ChEBI" id="CHEBI:30616"/>
    </ligand>
</feature>
<feature type="chain" id="PRO_5004731524" description="non-specific serine/threonine protein kinase" evidence="13">
    <location>
        <begin position="17"/>
        <end position="1828"/>
    </location>
</feature>
<feature type="compositionally biased region" description="Basic residues" evidence="11">
    <location>
        <begin position="857"/>
        <end position="875"/>
    </location>
</feature>
<evidence type="ECO:0000256" key="1">
    <source>
        <dbReference type="ARBA" id="ARBA00010886"/>
    </source>
</evidence>
<reference evidence="15 16" key="1">
    <citation type="journal article" date="2014" name="Genome Announc.">
        <title>Trypanosoma cruzi Clone Dm28c Draft Genome Sequence.</title>
        <authorList>
            <person name="Grisard E.C."/>
            <person name="Teixeira S.M."/>
            <person name="de Almeida L.G."/>
            <person name="Stoco P.H."/>
            <person name="Gerber A.L."/>
            <person name="Talavera-Lopez C."/>
            <person name="Lima O.C."/>
            <person name="Andersson B."/>
            <person name="de Vasconcelos A.T."/>
        </authorList>
    </citation>
    <scope>NUCLEOTIDE SEQUENCE [LARGE SCALE GENOMIC DNA]</scope>
    <source>
        <strain evidence="15 16">Dm28c</strain>
    </source>
</reference>
<feature type="region of interest" description="Disordered" evidence="11">
    <location>
        <begin position="1695"/>
        <end position="1717"/>
    </location>
</feature>
<proteinExistence type="inferred from homology"/>
<keyword evidence="4" id="KW-0808">Transferase</keyword>
<dbReference type="Proteomes" id="UP000017861">
    <property type="component" value="Unassembled WGS sequence"/>
</dbReference>
<evidence type="ECO:0000313" key="15">
    <source>
        <dbReference type="EMBL" id="ESS70179.1"/>
    </source>
</evidence>
<evidence type="ECO:0000256" key="5">
    <source>
        <dbReference type="ARBA" id="ARBA00022741"/>
    </source>
</evidence>
<sequence length="1828" mass="202405">MFVFFVVVVFFSFSAAAGGRGGEVFRFFHFLCAPSCCCRIRFCIFSVRVCCFSVTAVEHATPLLIRTARKMTCNYTPQESNTYVTALAFSSLRRDAIMDSLTTLFFDVQGLRLLAATVESHCVQRPMISMQQIMARRNGNFVATVLSPQDFFKGIIFFKGRVVFAMRRLHSLYTGSFETTGEDSQLSEQLLAVLRRWEACAEIFISDDAFGTRLSELIAALDDVIAKLEEVILKLRSDEKLISTDNSTVVAIRKAATDVEGVHIRETTLGTKWHNSYRMCHTAGHFLGLIRRLGFNVNAILSTTGLRCMMAAFSLIIGLPVVQIVFGLHAMRGPSLSMFLEVNRTAVIPSYVDGNSLCMLFSAIQFIVGLGLGFVFLVIHSTTTSNLAYAAVLQALFMQGAVSLRSAGLNTSDADHVDDEEDSDDKENGMTLALQSSIKFEKDPQPTSPPSLPWRYEGYGGTLCGGTYDGGILEEYQRDHSSLYQAFGASLVSLHEGHVSKTAVADIVESEEEMQLSSLGPGKDVDIDDDGTSDKDCSIRYRCMQAEREIQMLFTDAPSGVADKYKDFSPCLHEDRSATICRHITENVQDCVCPLIIVEYVPHTVTLRGNFKPGDTQELYPIVYCSIAALELLQYRWMVDLAGKDFKNLFELHRKLKRSSHKNRVRAGDKVTSLPALPQKSRGKPPGRLVLVPAPPSKERSHSEKLHMEKVEDMRCLFESGLEELLTLQLLQKSSCFEVYAMSSNNIALPSSFCEPIQFSSSASMDKKYLVLLFIREVNGEPRELSRKLISETVSREEFEPHITLMDNSPMGHALSTHIQKRPSTTSSGTVSILNAFGSLMKDGAEDDCESHASLPRSRRVRTAATGHRRRKRRSTLREYPSPISAERGHAVDYVTAQQLREKLNSLIAVCGVELTSRVPEKFLINFVALMIFVNRVLKRYKRVNCRVDAENMFILLELKALENLPLMKVGLRLGDDENSSSSLDFSPSDNGSRAHATNDIGISSILSANLLEYLRVCDATIHLTANGCTLRFPYTTQERLALMEEAGTLQLSTLRGLSLFGVTATNALTEDAAAQSSGQMIHLHQYAAAEEAFSEAVRRTKFGSAWRTEEGALSAPTNLKVDPGLKGDHNSSIAGFFGIPLVQPFEELSGSSSGSVTRLPQVFGGGQSKTTDPNGHPPTLGIEQDSKSGYDVNQAPPNEWPSVSALARVDNMFGKSWARSGSDAMATSSSCTSPLGGKLGGSYKRYLHVFLYMKEHRQDFLQSLWGRGHSATVVSDPVVMKRYLSIGMNAFDVLFVEWSEKLVTPDIRDLIASETVKQTTILYLLTDDAYSLPLPPGTREEAVLRMQEIGEIFTNFTIGQNVSHYIRQRRLKNEMVQIRWRKSYQIVRQIGGGAFGDVYEVYLFVSRGRLAMKRLFLNGASHRFLEQLNREVSIMSHMDHPNIVSFSHSSMEDNAYCIFMELCDGTLDQRLHRGFPATESNQINKPPLPRLSNGASFPVQPVGTIGDRPDTNHDEFGKIPEPLTAREIVLLLRDVASGIAYLHSQGIVHRDIKPCNILFSGGVAKIGDFGSAAEECAAKPLVNMKGTLAYMSPEVLLGEPYGRPCDIWSFGCLLAEVIGLRLGHLQGLHFPALVELYTSIPKDGSLPITVANHKGGKLQHHFGTTTAQMILGAMKNAYNDARGKQCEGSVQRRLVASNSPKEKMSSSSRNESFGSKLMSSMTCNSSRAITYITTNNTTFLGSEKAELPESLVELLENLFCRDPRRRMTAEEVLHHPVTWDVEWMEMVIRAVEEICPLDADDASADASHAGENSAEREEDLDLSISST</sequence>
<dbReference type="InterPro" id="IPR000719">
    <property type="entry name" value="Prot_kinase_dom"/>
</dbReference>
<dbReference type="PROSITE" id="PS50011">
    <property type="entry name" value="PROTEIN_KINASE_DOM"/>
    <property type="match status" value="1"/>
</dbReference>
<dbReference type="InterPro" id="IPR050660">
    <property type="entry name" value="NEK_Ser/Thr_kinase"/>
</dbReference>
<protein>
    <recommendedName>
        <fullName evidence="2">non-specific serine/threonine protein kinase</fullName>
        <ecNumber evidence="2">2.7.11.1</ecNumber>
    </recommendedName>
</protein>
<evidence type="ECO:0000313" key="16">
    <source>
        <dbReference type="Proteomes" id="UP000017861"/>
    </source>
</evidence>
<keyword evidence="12" id="KW-1133">Transmembrane helix</keyword>
<comment type="caution">
    <text evidence="15">The sequence shown here is derived from an EMBL/GenBank/DDBJ whole genome shotgun (WGS) entry which is preliminary data.</text>
</comment>
<keyword evidence="5 10" id="KW-0547">Nucleotide-binding</keyword>
<feature type="region of interest" description="Disordered" evidence="11">
    <location>
        <begin position="1803"/>
        <end position="1828"/>
    </location>
</feature>
<gene>
    <name evidence="15" type="ORF">TCDM_00953</name>
</gene>
<evidence type="ECO:0000256" key="7">
    <source>
        <dbReference type="ARBA" id="ARBA00022840"/>
    </source>
</evidence>
<comment type="catalytic activity">
    <reaction evidence="8">
        <text>L-threonyl-[protein] + ATP = O-phospho-L-threonyl-[protein] + ADP + H(+)</text>
        <dbReference type="Rhea" id="RHEA:46608"/>
        <dbReference type="Rhea" id="RHEA-COMP:11060"/>
        <dbReference type="Rhea" id="RHEA-COMP:11605"/>
        <dbReference type="ChEBI" id="CHEBI:15378"/>
        <dbReference type="ChEBI" id="CHEBI:30013"/>
        <dbReference type="ChEBI" id="CHEBI:30616"/>
        <dbReference type="ChEBI" id="CHEBI:61977"/>
        <dbReference type="ChEBI" id="CHEBI:456216"/>
        <dbReference type="EC" id="2.7.11.1"/>
    </reaction>
</comment>
<name>V5BQR7_TRYCR</name>
<dbReference type="InterPro" id="IPR011009">
    <property type="entry name" value="Kinase-like_dom_sf"/>
</dbReference>
<keyword evidence="6 15" id="KW-0418">Kinase</keyword>
<evidence type="ECO:0000256" key="13">
    <source>
        <dbReference type="SAM" id="SignalP"/>
    </source>
</evidence>
<dbReference type="EC" id="2.7.11.1" evidence="2"/>
<keyword evidence="13" id="KW-0732">Signal</keyword>
<organism evidence="15 16">
    <name type="scientific">Trypanosoma cruzi Dm28c</name>
    <dbReference type="NCBI Taxonomy" id="1416333"/>
    <lineage>
        <taxon>Eukaryota</taxon>
        <taxon>Discoba</taxon>
        <taxon>Euglenozoa</taxon>
        <taxon>Kinetoplastea</taxon>
        <taxon>Metakinetoplastina</taxon>
        <taxon>Trypanosomatida</taxon>
        <taxon>Trypanosomatidae</taxon>
        <taxon>Trypanosoma</taxon>
        <taxon>Schizotrypanum</taxon>
    </lineage>
</organism>
<evidence type="ECO:0000256" key="2">
    <source>
        <dbReference type="ARBA" id="ARBA00012513"/>
    </source>
</evidence>
<dbReference type="GO" id="GO:0005524">
    <property type="term" value="F:ATP binding"/>
    <property type="evidence" value="ECO:0007669"/>
    <property type="project" value="UniProtKB-UniRule"/>
</dbReference>
<comment type="catalytic activity">
    <reaction evidence="9">
        <text>L-seryl-[protein] + ATP = O-phospho-L-seryl-[protein] + ADP + H(+)</text>
        <dbReference type="Rhea" id="RHEA:17989"/>
        <dbReference type="Rhea" id="RHEA-COMP:9863"/>
        <dbReference type="Rhea" id="RHEA-COMP:11604"/>
        <dbReference type="ChEBI" id="CHEBI:15378"/>
        <dbReference type="ChEBI" id="CHEBI:29999"/>
        <dbReference type="ChEBI" id="CHEBI:30616"/>
        <dbReference type="ChEBI" id="CHEBI:83421"/>
        <dbReference type="ChEBI" id="CHEBI:456216"/>
        <dbReference type="EC" id="2.7.11.1"/>
    </reaction>
</comment>
<evidence type="ECO:0000256" key="8">
    <source>
        <dbReference type="ARBA" id="ARBA00047899"/>
    </source>
</evidence>
<dbReference type="OrthoDB" id="243654at2759"/>
<dbReference type="SMART" id="SM00220">
    <property type="entry name" value="S_TKc"/>
    <property type="match status" value="1"/>
</dbReference>
<evidence type="ECO:0000256" key="6">
    <source>
        <dbReference type="ARBA" id="ARBA00022777"/>
    </source>
</evidence>
<dbReference type="PANTHER" id="PTHR43671">
    <property type="entry name" value="SERINE/THREONINE-PROTEIN KINASE NEK"/>
    <property type="match status" value="1"/>
</dbReference>
<dbReference type="PROSITE" id="PS00107">
    <property type="entry name" value="PROTEIN_KINASE_ATP"/>
    <property type="match status" value="1"/>
</dbReference>
<evidence type="ECO:0000256" key="9">
    <source>
        <dbReference type="ARBA" id="ARBA00048679"/>
    </source>
</evidence>